<reference evidence="2 3" key="1">
    <citation type="submission" date="2019-08" db="EMBL/GenBank/DDBJ databases">
        <title>Genome of Vicingus serpentipes NCIMB 15042.</title>
        <authorList>
            <person name="Bowman J.P."/>
        </authorList>
    </citation>
    <scope>NUCLEOTIDE SEQUENCE [LARGE SCALE GENOMIC DNA]</scope>
    <source>
        <strain evidence="2 3">NCIMB 15042</strain>
    </source>
</reference>
<protein>
    <submittedName>
        <fullName evidence="2">Type IX secretion system membrane protein PorP/SprF</fullName>
    </submittedName>
</protein>
<evidence type="ECO:0000313" key="2">
    <source>
        <dbReference type="EMBL" id="TXB64697.1"/>
    </source>
</evidence>
<evidence type="ECO:0000313" key="3">
    <source>
        <dbReference type="Proteomes" id="UP000321721"/>
    </source>
</evidence>
<dbReference type="InterPro" id="IPR019861">
    <property type="entry name" value="PorP/SprF_Bacteroidetes"/>
</dbReference>
<sequence length="359" mass="39899">MKKLIFLIITLVFLSKQDLFAQDNRFSQFNSSPLLLNPGLAGMGNGYSRANINYRTQWTGIENSFKTTGISIDLPIFSEKMNWKRGYIGTGLAFYTDKAGAGNLGTNEINFVISSALFVGKNSKIALGIMGSYIQKSVNPDNIEWGSQYNGYEYNPELSSGENFAVVSTSIIDMSAGISYRYHTGSKAVTNNDQKLLELGLASFRLFEPKYEFLSDGESQISRRYVGHGKYLASINSSKFVVGGTFLYMMQNTSRELTFGPEFRYSLMTNTKYTGYLKDSYIGAQLLYRYKDAIIPVLFFKFGNFKLSGSYDYNLSALNGAGGKSVNGFEFSIQFNDFEGTLFGQGSKHVTMKGSTGNL</sequence>
<dbReference type="NCBIfam" id="TIGR03519">
    <property type="entry name" value="T9SS_PorP_fam"/>
    <property type="match status" value="1"/>
</dbReference>
<proteinExistence type="predicted"/>
<organism evidence="2 3">
    <name type="scientific">Vicingus serpentipes</name>
    <dbReference type="NCBI Taxonomy" id="1926625"/>
    <lineage>
        <taxon>Bacteria</taxon>
        <taxon>Pseudomonadati</taxon>
        <taxon>Bacteroidota</taxon>
        <taxon>Flavobacteriia</taxon>
        <taxon>Flavobacteriales</taxon>
        <taxon>Vicingaceae</taxon>
        <taxon>Vicingus</taxon>
    </lineage>
</organism>
<feature type="signal peptide" evidence="1">
    <location>
        <begin position="1"/>
        <end position="21"/>
    </location>
</feature>
<evidence type="ECO:0000256" key="1">
    <source>
        <dbReference type="SAM" id="SignalP"/>
    </source>
</evidence>
<dbReference type="RefSeq" id="WP_147100917.1">
    <property type="nucleotide sequence ID" value="NZ_VOOS01000004.1"/>
</dbReference>
<dbReference type="OrthoDB" id="1186563at2"/>
<comment type="caution">
    <text evidence="2">The sequence shown here is derived from an EMBL/GenBank/DDBJ whole genome shotgun (WGS) entry which is preliminary data.</text>
</comment>
<name>A0A5C6RR78_9FLAO</name>
<dbReference type="AlphaFoldDB" id="A0A5C6RR78"/>
<feature type="chain" id="PRO_5023066524" evidence="1">
    <location>
        <begin position="22"/>
        <end position="359"/>
    </location>
</feature>
<dbReference type="Proteomes" id="UP000321721">
    <property type="component" value="Unassembled WGS sequence"/>
</dbReference>
<dbReference type="Pfam" id="PF11751">
    <property type="entry name" value="PorP_SprF"/>
    <property type="match status" value="1"/>
</dbReference>
<keyword evidence="1" id="KW-0732">Signal</keyword>
<keyword evidence="3" id="KW-1185">Reference proteome</keyword>
<gene>
    <name evidence="2" type="ORF">FRY74_09605</name>
</gene>
<accession>A0A5C6RR78</accession>
<dbReference type="EMBL" id="VOOS01000004">
    <property type="protein sequence ID" value="TXB64697.1"/>
    <property type="molecule type" value="Genomic_DNA"/>
</dbReference>